<keyword evidence="3 5" id="KW-0347">Helicase</keyword>
<evidence type="ECO:0000313" key="8">
    <source>
        <dbReference type="Proteomes" id="UP000521032"/>
    </source>
</evidence>
<accession>A0A6V7RNR9</accession>
<reference evidence="7 8" key="1">
    <citation type="submission" date="2020-07" db="EMBL/GenBank/DDBJ databases">
        <authorList>
            <person name="Criscuolo A."/>
        </authorList>
    </citation>
    <scope>NUCLEOTIDE SEQUENCE [LARGE SCALE GENOMIC DNA]</scope>
    <source>
        <strain evidence="8">CIP 111030</strain>
    </source>
</reference>
<evidence type="ECO:0000256" key="3">
    <source>
        <dbReference type="ARBA" id="ARBA00022806"/>
    </source>
</evidence>
<keyword evidence="1 5" id="KW-0547">Nucleotide-binding</keyword>
<evidence type="ECO:0000259" key="6">
    <source>
        <dbReference type="PROSITE" id="PS51198"/>
    </source>
</evidence>
<dbReference type="GO" id="GO:0003677">
    <property type="term" value="F:DNA binding"/>
    <property type="evidence" value="ECO:0007669"/>
    <property type="project" value="InterPro"/>
</dbReference>
<gene>
    <name evidence="7" type="primary">rep</name>
    <name evidence="7" type="ORF">JEOSCH030_01617</name>
</gene>
<dbReference type="GO" id="GO:0005524">
    <property type="term" value="F:ATP binding"/>
    <property type="evidence" value="ECO:0007669"/>
    <property type="project" value="UniProtKB-UniRule"/>
</dbReference>
<name>A0A6V7RNR9_9BACL</name>
<keyword evidence="8" id="KW-1185">Reference proteome</keyword>
<dbReference type="InterPro" id="IPR027417">
    <property type="entry name" value="P-loop_NTPase"/>
</dbReference>
<dbReference type="SUPFAM" id="SSF52540">
    <property type="entry name" value="P-loop containing nucleoside triphosphate hydrolases"/>
    <property type="match status" value="1"/>
</dbReference>
<feature type="domain" description="UvrD-like helicase ATP-binding" evidence="6">
    <location>
        <begin position="2"/>
        <end position="234"/>
    </location>
</feature>
<dbReference type="GO" id="GO:0043138">
    <property type="term" value="F:3'-5' DNA helicase activity"/>
    <property type="evidence" value="ECO:0007669"/>
    <property type="project" value="TreeGrafter"/>
</dbReference>
<proteinExistence type="predicted"/>
<protein>
    <submittedName>
        <fullName evidence="7">ATP-dependent DNA helicase Rep</fullName>
        <ecNumber evidence="7">3.6.4.12</ecNumber>
    </submittedName>
</protein>
<keyword evidence="4 5" id="KW-0067">ATP-binding</keyword>
<comment type="caution">
    <text evidence="7">The sequence shown here is derived from an EMBL/GenBank/DDBJ whole genome shotgun (WGS) entry which is preliminary data.</text>
</comment>
<organism evidence="7 8">
    <name type="scientific">Phocicoccus schoeneichii</name>
    <dbReference type="NCBI Taxonomy" id="1812261"/>
    <lineage>
        <taxon>Bacteria</taxon>
        <taxon>Bacillati</taxon>
        <taxon>Bacillota</taxon>
        <taxon>Bacilli</taxon>
        <taxon>Bacillales</taxon>
        <taxon>Salinicoccaceae</taxon>
        <taxon>Phocicoccus</taxon>
    </lineage>
</organism>
<sequence>MIIVDQEARDAILYEKGSIVISASAGSGKTTIMIKKLKKVLEEINNHKTVAAITFTTKATEEIKKKAILEGVKKEFFAQTNDSFVEYEIIRPFITDTYGPEFQSDFTIDYDFKFHDFESGKISLVEQEKLGVFYDIKENFKFRLALDILKNNTAARQYLQSKYEMIFLDEYQDSDLDMHELFMYLKEVLGIKLFIVGDPKQAIYIWRGAQPNIFEKLDSDDFKHYELVMNFRSHDEIVNYANLLHNTKYFNNQYSEKVKRVVHCKLKDFTSSFSRLVYEGEIDPDKEITIIINYNNDARECAERLNEQGYNFQFIPRTPIDDNTPNNHLLYQLACYVIDNNFSIYDLIENINVDSRRQMVRRVEVILKKLKGNLKCDQETFCSTLIELEKLLEIKFTKDEMNLLYETVKEDQYHIAFKKIEDKYKVMTVFGSKGLEFSQVISFSRFYKVHIGEGYQNHYVCITRAKDKFIMVDDSNSYEEHIVSHSYRLGMSKTYNLFKSVDMLSE</sequence>
<dbReference type="RefSeq" id="WP_186088428.1">
    <property type="nucleotide sequence ID" value="NZ_BMDB01000004.1"/>
</dbReference>
<evidence type="ECO:0000256" key="5">
    <source>
        <dbReference type="PROSITE-ProRule" id="PRU00560"/>
    </source>
</evidence>
<feature type="binding site" evidence="5">
    <location>
        <begin position="23"/>
        <end position="30"/>
    </location>
    <ligand>
        <name>ATP</name>
        <dbReference type="ChEBI" id="CHEBI:30616"/>
    </ligand>
</feature>
<dbReference type="PANTHER" id="PTHR11070:SF2">
    <property type="entry name" value="ATP-DEPENDENT DNA HELICASE SRS2"/>
    <property type="match status" value="1"/>
</dbReference>
<dbReference type="InterPro" id="IPR014016">
    <property type="entry name" value="UvrD-like_ATP-bd"/>
</dbReference>
<keyword evidence="2 5" id="KW-0378">Hydrolase</keyword>
<dbReference type="PROSITE" id="PS51198">
    <property type="entry name" value="UVRD_HELICASE_ATP_BIND"/>
    <property type="match status" value="1"/>
</dbReference>
<dbReference type="InterPro" id="IPR000212">
    <property type="entry name" value="DNA_helicase_UvrD/REP"/>
</dbReference>
<dbReference type="Proteomes" id="UP000521032">
    <property type="component" value="Unassembled WGS sequence"/>
</dbReference>
<dbReference type="PANTHER" id="PTHR11070">
    <property type="entry name" value="UVRD / RECB / PCRA DNA HELICASE FAMILY MEMBER"/>
    <property type="match status" value="1"/>
</dbReference>
<dbReference type="EC" id="3.6.4.12" evidence="7"/>
<dbReference type="Gene3D" id="3.40.50.300">
    <property type="entry name" value="P-loop containing nucleotide triphosphate hydrolases"/>
    <property type="match status" value="2"/>
</dbReference>
<evidence type="ECO:0000256" key="2">
    <source>
        <dbReference type="ARBA" id="ARBA00022801"/>
    </source>
</evidence>
<dbReference type="EMBL" id="CAJEWE010000011">
    <property type="protein sequence ID" value="CAD2079363.1"/>
    <property type="molecule type" value="Genomic_DNA"/>
</dbReference>
<dbReference type="AlphaFoldDB" id="A0A6V7RNR9"/>
<evidence type="ECO:0000256" key="4">
    <source>
        <dbReference type="ARBA" id="ARBA00022840"/>
    </source>
</evidence>
<dbReference type="GO" id="GO:0016787">
    <property type="term" value="F:hydrolase activity"/>
    <property type="evidence" value="ECO:0007669"/>
    <property type="project" value="UniProtKB-UniRule"/>
</dbReference>
<evidence type="ECO:0000313" key="7">
    <source>
        <dbReference type="EMBL" id="CAD2079363.1"/>
    </source>
</evidence>
<dbReference type="Pfam" id="PF00580">
    <property type="entry name" value="UvrD-helicase"/>
    <property type="match status" value="2"/>
</dbReference>
<dbReference type="GO" id="GO:0000725">
    <property type="term" value="P:recombinational repair"/>
    <property type="evidence" value="ECO:0007669"/>
    <property type="project" value="TreeGrafter"/>
</dbReference>
<evidence type="ECO:0000256" key="1">
    <source>
        <dbReference type="ARBA" id="ARBA00022741"/>
    </source>
</evidence>